<comment type="caution">
    <text evidence="1">The sequence shown here is derived from an EMBL/GenBank/DDBJ whole genome shotgun (WGS) entry which is preliminary data.</text>
</comment>
<dbReference type="EMBL" id="JACJQL010000024">
    <property type="protein sequence ID" value="MBD2252926.1"/>
    <property type="molecule type" value="Genomic_DNA"/>
</dbReference>
<accession>A0ABR8BJN5</accession>
<sequence>MNNLGDRANFNSPWKEILEAYFPQAMQFFFPETSALINGEPPYEFLNKEFQKITREAEQLFCLPLHCRDRIY</sequence>
<keyword evidence="2" id="KW-1185">Reference proteome</keyword>
<dbReference type="RefSeq" id="WP_190568522.1">
    <property type="nucleotide sequence ID" value="NZ_JACJQL010000024.1"/>
</dbReference>
<reference evidence="1 2" key="1">
    <citation type="journal article" date="2020" name="ISME J.">
        <title>Comparative genomics reveals insights into cyanobacterial evolution and habitat adaptation.</title>
        <authorList>
            <person name="Chen M.Y."/>
            <person name="Teng W.K."/>
            <person name="Zhao L."/>
            <person name="Hu C.X."/>
            <person name="Zhou Y.K."/>
            <person name="Han B.P."/>
            <person name="Song L.R."/>
            <person name="Shu W.S."/>
        </authorList>
    </citation>
    <scope>NUCLEOTIDE SEQUENCE [LARGE SCALE GENOMIC DNA]</scope>
    <source>
        <strain evidence="1 2">FACHB-3921</strain>
    </source>
</reference>
<dbReference type="Proteomes" id="UP000621307">
    <property type="component" value="Unassembled WGS sequence"/>
</dbReference>
<evidence type="ECO:0000313" key="1">
    <source>
        <dbReference type="EMBL" id="MBD2252926.1"/>
    </source>
</evidence>
<proteinExistence type="predicted"/>
<name>A0ABR8BJN5_9NOSO</name>
<protein>
    <recommendedName>
        <fullName evidence="3">Transposase</fullName>
    </recommendedName>
</protein>
<evidence type="ECO:0000313" key="2">
    <source>
        <dbReference type="Proteomes" id="UP000621307"/>
    </source>
</evidence>
<organism evidence="1 2">
    <name type="scientific">Nostoc parmelioides FACHB-3921</name>
    <dbReference type="NCBI Taxonomy" id="2692909"/>
    <lineage>
        <taxon>Bacteria</taxon>
        <taxon>Bacillati</taxon>
        <taxon>Cyanobacteriota</taxon>
        <taxon>Cyanophyceae</taxon>
        <taxon>Nostocales</taxon>
        <taxon>Nostocaceae</taxon>
        <taxon>Nostoc</taxon>
    </lineage>
</organism>
<gene>
    <name evidence="1" type="ORF">H6G14_16710</name>
</gene>
<evidence type="ECO:0008006" key="3">
    <source>
        <dbReference type="Google" id="ProtNLM"/>
    </source>
</evidence>